<reference evidence="8" key="2">
    <citation type="submission" date="2023-05" db="EMBL/GenBank/DDBJ databases">
        <authorList>
            <person name="Schelkunov M.I."/>
        </authorList>
    </citation>
    <scope>NUCLEOTIDE SEQUENCE</scope>
    <source>
        <strain evidence="8">Hsosn_3</strain>
        <tissue evidence="8">Leaf</tissue>
    </source>
</reference>
<organism evidence="8 9">
    <name type="scientific">Heracleum sosnowskyi</name>
    <dbReference type="NCBI Taxonomy" id="360622"/>
    <lineage>
        <taxon>Eukaryota</taxon>
        <taxon>Viridiplantae</taxon>
        <taxon>Streptophyta</taxon>
        <taxon>Embryophyta</taxon>
        <taxon>Tracheophyta</taxon>
        <taxon>Spermatophyta</taxon>
        <taxon>Magnoliopsida</taxon>
        <taxon>eudicotyledons</taxon>
        <taxon>Gunneridae</taxon>
        <taxon>Pentapetalae</taxon>
        <taxon>asterids</taxon>
        <taxon>campanulids</taxon>
        <taxon>Apiales</taxon>
        <taxon>Apiaceae</taxon>
        <taxon>Apioideae</taxon>
        <taxon>apioid superclade</taxon>
        <taxon>Tordylieae</taxon>
        <taxon>Tordyliinae</taxon>
        <taxon>Heracleum</taxon>
    </lineage>
</organism>
<evidence type="ECO:0000256" key="4">
    <source>
        <dbReference type="ARBA" id="ARBA00022777"/>
    </source>
</evidence>
<evidence type="ECO:0000259" key="6">
    <source>
        <dbReference type="PROSITE" id="PS50011"/>
    </source>
</evidence>
<proteinExistence type="predicted"/>
<dbReference type="Proteomes" id="UP001237642">
    <property type="component" value="Unassembled WGS sequence"/>
</dbReference>
<dbReference type="PANTHER" id="PTHR27002">
    <property type="entry name" value="RECEPTOR-LIKE SERINE/THREONINE-PROTEIN KINASE SD1-8"/>
    <property type="match status" value="1"/>
</dbReference>
<evidence type="ECO:0000256" key="3">
    <source>
        <dbReference type="ARBA" id="ARBA00022741"/>
    </source>
</evidence>
<evidence type="ECO:0000313" key="8">
    <source>
        <dbReference type="EMBL" id="KAK1375204.1"/>
    </source>
</evidence>
<feature type="domain" description="Protein kinase" evidence="6">
    <location>
        <begin position="123"/>
        <end position="380"/>
    </location>
</feature>
<evidence type="ECO:0000313" key="9">
    <source>
        <dbReference type="Proteomes" id="UP001237642"/>
    </source>
</evidence>
<dbReference type="SUPFAM" id="SSF56112">
    <property type="entry name" value="Protein kinase-like (PK-like)"/>
    <property type="match status" value="1"/>
</dbReference>
<dbReference type="AlphaFoldDB" id="A0AAD8HXC0"/>
<feature type="domain" description="Apple" evidence="7">
    <location>
        <begin position="1"/>
        <end position="61"/>
    </location>
</feature>
<keyword evidence="2" id="KW-0808">Transferase</keyword>
<dbReference type="GO" id="GO:0005524">
    <property type="term" value="F:ATP binding"/>
    <property type="evidence" value="ECO:0007669"/>
    <property type="project" value="UniProtKB-KW"/>
</dbReference>
<keyword evidence="9" id="KW-1185">Reference proteome</keyword>
<evidence type="ECO:0000259" key="7">
    <source>
        <dbReference type="PROSITE" id="PS50948"/>
    </source>
</evidence>
<dbReference type="InterPro" id="IPR000719">
    <property type="entry name" value="Prot_kinase_dom"/>
</dbReference>
<dbReference type="PROSITE" id="PS50948">
    <property type="entry name" value="PAN"/>
    <property type="match status" value="1"/>
</dbReference>
<dbReference type="InterPro" id="IPR011009">
    <property type="entry name" value="Kinase-like_dom_sf"/>
</dbReference>
<name>A0AAD8HXC0_9APIA</name>
<dbReference type="Gene3D" id="3.30.200.20">
    <property type="entry name" value="Phosphorylase Kinase, domain 1"/>
    <property type="match status" value="1"/>
</dbReference>
<evidence type="ECO:0000256" key="5">
    <source>
        <dbReference type="ARBA" id="ARBA00022840"/>
    </source>
</evidence>
<dbReference type="Pfam" id="PF08276">
    <property type="entry name" value="PAN_2"/>
    <property type="match status" value="1"/>
</dbReference>
<dbReference type="GO" id="GO:0004674">
    <property type="term" value="F:protein serine/threonine kinase activity"/>
    <property type="evidence" value="ECO:0007669"/>
    <property type="project" value="UniProtKB-KW"/>
</dbReference>
<dbReference type="Pfam" id="PF07714">
    <property type="entry name" value="PK_Tyr_Ser-Thr"/>
    <property type="match status" value="1"/>
</dbReference>
<dbReference type="PROSITE" id="PS50011">
    <property type="entry name" value="PROTEIN_KINASE_DOM"/>
    <property type="match status" value="1"/>
</dbReference>
<evidence type="ECO:0000256" key="1">
    <source>
        <dbReference type="ARBA" id="ARBA00022527"/>
    </source>
</evidence>
<keyword evidence="1" id="KW-0723">Serine/threonine-protein kinase</keyword>
<accession>A0AAD8HXC0</accession>
<gene>
    <name evidence="8" type="ORF">POM88_031397</name>
</gene>
<protein>
    <submittedName>
        <fullName evidence="8">G-type lectin S-receptor-like serine/threonine-protein kinase</fullName>
    </submittedName>
</protein>
<dbReference type="InterPro" id="IPR003609">
    <property type="entry name" value="Pan_app"/>
</dbReference>
<dbReference type="GO" id="GO:0005886">
    <property type="term" value="C:plasma membrane"/>
    <property type="evidence" value="ECO:0007669"/>
    <property type="project" value="TreeGrafter"/>
</dbReference>
<sequence length="420" mass="46405">MPINSQSLDLESAQICESACSGNCSCNAYAYNGSRCSLWTGYLLGSLVIADSQEDLFVRSSEVLLATVGEPNEDLLFLNLESSRKHNTDNNTIDAGSTLGREKKVFNLPQFSFSSITAATNNFSPANKLGEDGFGPVYKGTLFDGHSVAVKRLSKRSGQGLEELRNETVLIAKLQHRNLVRLLGCCIEQDEKILIYEYMSNKSLDCLIFDPSKQDLLDWSIRVHIIEVHRDLKASIILLDDEMNPKISDFGMARIFGGDVLQANTNRIVGTYGYMSPEYAMEGLFSIKSDVFAFGVLLLEILSGKKNTGFRHSDCLSLVGYAWELWRTERVLELIDSNLKLPTSFLPLRFIHVGLLCVEESPSDRPTMSDVLAMFGNEQLKLVSPKRPAFTSAGGLGSGIDKAEHCTVNNILTVSVMDGR</sequence>
<evidence type="ECO:0000256" key="2">
    <source>
        <dbReference type="ARBA" id="ARBA00022679"/>
    </source>
</evidence>
<dbReference type="InterPro" id="IPR001245">
    <property type="entry name" value="Ser-Thr/Tyr_kinase_cat_dom"/>
</dbReference>
<dbReference type="Gene3D" id="1.10.510.10">
    <property type="entry name" value="Transferase(Phosphotransferase) domain 1"/>
    <property type="match status" value="1"/>
</dbReference>
<keyword evidence="3" id="KW-0547">Nucleotide-binding</keyword>
<dbReference type="EMBL" id="JAUIZM010000007">
    <property type="protein sequence ID" value="KAK1375204.1"/>
    <property type="molecule type" value="Genomic_DNA"/>
</dbReference>
<keyword evidence="4 8" id="KW-0418">Kinase</keyword>
<dbReference type="CDD" id="cd01098">
    <property type="entry name" value="PAN_AP_plant"/>
    <property type="match status" value="1"/>
</dbReference>
<reference evidence="8" key="1">
    <citation type="submission" date="2023-02" db="EMBL/GenBank/DDBJ databases">
        <title>Genome of toxic invasive species Heracleum sosnowskyi carries increased number of genes despite the absence of recent whole-genome duplications.</title>
        <authorList>
            <person name="Schelkunov M."/>
            <person name="Shtratnikova V."/>
            <person name="Makarenko M."/>
            <person name="Klepikova A."/>
            <person name="Omelchenko D."/>
            <person name="Novikova G."/>
            <person name="Obukhova E."/>
            <person name="Bogdanov V."/>
            <person name="Penin A."/>
            <person name="Logacheva M."/>
        </authorList>
    </citation>
    <scope>NUCLEOTIDE SEQUENCE</scope>
    <source>
        <strain evidence="8">Hsosn_3</strain>
        <tissue evidence="8">Leaf</tissue>
    </source>
</reference>
<dbReference type="PANTHER" id="PTHR27002:SF925">
    <property type="entry name" value="RECEPTOR-LIKE SERINE_THREONINE-PROTEIN KINASE"/>
    <property type="match status" value="1"/>
</dbReference>
<dbReference type="FunFam" id="3.30.200.20:FF:000951">
    <property type="entry name" value="Uncharacterized protein"/>
    <property type="match status" value="1"/>
</dbReference>
<keyword evidence="5" id="KW-0067">ATP-binding</keyword>
<comment type="caution">
    <text evidence="8">The sequence shown here is derived from an EMBL/GenBank/DDBJ whole genome shotgun (WGS) entry which is preliminary data.</text>
</comment>